<dbReference type="OMA" id="FQVPPMH"/>
<dbReference type="UniPathway" id="UPA00378"/>
<keyword evidence="9 10" id="KW-0472">Membrane</keyword>
<evidence type="ECO:0000256" key="10">
    <source>
        <dbReference type="RuleBase" id="RU363110"/>
    </source>
</evidence>
<dbReference type="AlphaFoldDB" id="G8YNX4"/>
<keyword evidence="5 10" id="KW-0808">Transferase</keyword>
<dbReference type="EMBL" id="FO082055">
    <property type="protein sequence ID" value="CCE79642.1"/>
    <property type="molecule type" value="Genomic_DNA"/>
</dbReference>
<evidence type="ECO:0000256" key="8">
    <source>
        <dbReference type="ARBA" id="ARBA00022989"/>
    </source>
</evidence>
<dbReference type="FunCoup" id="G8YNX4">
    <property type="interactions" value="1559"/>
</dbReference>
<dbReference type="STRING" id="559304.G8YNX4"/>
<dbReference type="HOGENOM" id="CLU_008110_2_1_1"/>
<feature type="transmembrane region" description="Helical" evidence="10">
    <location>
        <begin position="299"/>
        <end position="320"/>
    </location>
</feature>
<dbReference type="EC" id="2.4.1.-" evidence="10"/>
<feature type="transmembrane region" description="Helical" evidence="10">
    <location>
        <begin position="164"/>
        <end position="187"/>
    </location>
</feature>
<evidence type="ECO:0000256" key="9">
    <source>
        <dbReference type="ARBA" id="ARBA00023136"/>
    </source>
</evidence>
<feature type="transmembrane region" description="Helical" evidence="10">
    <location>
        <begin position="545"/>
        <end position="567"/>
    </location>
</feature>
<evidence type="ECO:0000256" key="7">
    <source>
        <dbReference type="ARBA" id="ARBA00022824"/>
    </source>
</evidence>
<feature type="transmembrane region" description="Helical" evidence="10">
    <location>
        <begin position="227"/>
        <end position="249"/>
    </location>
</feature>
<name>G8YNX4_PICSO</name>
<dbReference type="GO" id="GO:0042281">
    <property type="term" value="F:dolichyl pyrophosphate Man9GlcNAc2 alpha-1,3-glucosyltransferase activity"/>
    <property type="evidence" value="ECO:0007669"/>
    <property type="project" value="TreeGrafter"/>
</dbReference>
<dbReference type="InParanoid" id="G8YNX4"/>
<evidence type="ECO:0000256" key="4">
    <source>
        <dbReference type="ARBA" id="ARBA00022676"/>
    </source>
</evidence>
<feature type="transmembrane region" description="Helical" evidence="10">
    <location>
        <begin position="414"/>
        <end position="433"/>
    </location>
</feature>
<feature type="region of interest" description="Disordered" evidence="11">
    <location>
        <begin position="1"/>
        <end position="37"/>
    </location>
</feature>
<dbReference type="PANTHER" id="PTHR12413">
    <property type="entry name" value="DOLICHYL GLYCOSYLTRANSFERASE"/>
    <property type="match status" value="1"/>
</dbReference>
<keyword evidence="13" id="KW-1185">Reference proteome</keyword>
<keyword evidence="4 10" id="KW-0328">Glycosyltransferase</keyword>
<protein>
    <recommendedName>
        <fullName evidence="10">Alpha-1,3-glucosyltransferase</fullName>
        <ecNumber evidence="10">2.4.1.-</ecNumber>
    </recommendedName>
</protein>
<comment type="similarity">
    <text evidence="3 10">Belongs to the ALG6/ALG8 glucosyltransferase family.</text>
</comment>
<dbReference type="PANTHER" id="PTHR12413:SF1">
    <property type="entry name" value="DOLICHYL PYROPHOSPHATE MAN9GLCNAC2 ALPHA-1,3-GLUCOSYLTRANSFERASE"/>
    <property type="match status" value="1"/>
</dbReference>
<dbReference type="InterPro" id="IPR004856">
    <property type="entry name" value="Glyco_trans_ALG6/ALG8"/>
</dbReference>
<evidence type="ECO:0000256" key="5">
    <source>
        <dbReference type="ARBA" id="ARBA00022679"/>
    </source>
</evidence>
<feature type="transmembrane region" description="Helical" evidence="10">
    <location>
        <begin position="261"/>
        <end position="279"/>
    </location>
</feature>
<feature type="transmembrane region" description="Helical" evidence="10">
    <location>
        <begin position="480"/>
        <end position="500"/>
    </location>
</feature>
<reference evidence="12 13" key="1">
    <citation type="journal article" date="2012" name="G3 (Bethesda)">
        <title>Pichia sorbitophila, an interspecies yeast hybrid reveals early steps of genome resolution following polyploidization.</title>
        <authorList>
            <person name="Leh Louis V."/>
            <person name="Despons L."/>
            <person name="Friedrich A."/>
            <person name="Martin T."/>
            <person name="Durrens P."/>
            <person name="Casaregola S."/>
            <person name="Neuveglise C."/>
            <person name="Fairhead C."/>
            <person name="Marck C."/>
            <person name="Cruz J.A."/>
            <person name="Straub M.L."/>
            <person name="Kugler V."/>
            <person name="Sacerdot C."/>
            <person name="Uzunov Z."/>
            <person name="Thierry A."/>
            <person name="Weiss S."/>
            <person name="Bleykasten C."/>
            <person name="De Montigny J."/>
            <person name="Jacques N."/>
            <person name="Jung P."/>
            <person name="Lemaire M."/>
            <person name="Mallet S."/>
            <person name="Morel G."/>
            <person name="Richard G.F."/>
            <person name="Sarkar A."/>
            <person name="Savel G."/>
            <person name="Schacherer J."/>
            <person name="Seret M.L."/>
            <person name="Talla E."/>
            <person name="Samson G."/>
            <person name="Jubin C."/>
            <person name="Poulain J."/>
            <person name="Vacherie B."/>
            <person name="Barbe V."/>
            <person name="Pelletier E."/>
            <person name="Sherman D.J."/>
            <person name="Westhof E."/>
            <person name="Weissenbach J."/>
            <person name="Baret P.V."/>
            <person name="Wincker P."/>
            <person name="Gaillardin C."/>
            <person name="Dujon B."/>
            <person name="Souciet J.L."/>
        </authorList>
    </citation>
    <scope>NUCLEOTIDE SEQUENCE [LARGE SCALE GENOMIC DNA]</scope>
    <source>
        <strain evidence="13">ATCC MYA-4447 / BCRC 22081 / CBS 7064 / NBRC 10061 / NRRL Y-12695</strain>
    </source>
</reference>
<dbReference type="OrthoDB" id="5589195at2759"/>
<evidence type="ECO:0000256" key="11">
    <source>
        <dbReference type="SAM" id="MobiDB-lite"/>
    </source>
</evidence>
<feature type="compositionally biased region" description="Polar residues" evidence="11">
    <location>
        <begin position="1"/>
        <end position="13"/>
    </location>
</feature>
<feature type="transmembrane region" description="Helical" evidence="10">
    <location>
        <begin position="512"/>
        <end position="533"/>
    </location>
</feature>
<proteinExistence type="inferred from homology"/>
<keyword evidence="6 10" id="KW-0812">Transmembrane</keyword>
<evidence type="ECO:0000256" key="6">
    <source>
        <dbReference type="ARBA" id="ARBA00022692"/>
    </source>
</evidence>
<evidence type="ECO:0000256" key="3">
    <source>
        <dbReference type="ARBA" id="ARBA00008715"/>
    </source>
</evidence>
<dbReference type="eggNOG" id="KOG2575">
    <property type="taxonomic scope" value="Eukaryota"/>
</dbReference>
<comment type="subcellular location">
    <subcellularLocation>
        <location evidence="1 10">Endoplasmic reticulum membrane</location>
        <topology evidence="1 10">Multi-pass membrane protein</topology>
    </subcellularLocation>
</comment>
<dbReference type="Pfam" id="PF03155">
    <property type="entry name" value="Alg6_Alg8"/>
    <property type="match status" value="1"/>
</dbReference>
<gene>
    <name evidence="12" type="primary">Piso0_001723</name>
    <name evidence="12" type="ORF">GNLVRS01_PISO0E11268g</name>
</gene>
<comment type="pathway">
    <text evidence="2 10">Protein modification; protein glycosylation.</text>
</comment>
<sequence length="573" mass="65823">MGNPGSKKNVSKNSRQHKQGKVSSASKRGRPVPSSTKKESVYKSTVLYGIFKNFERAPDQWEARYILILTAIILRAAVGLAPYSGKGEKPINGDFEAQRHWMELTIHLPIDKWYFYDLQYWGLDYPPLTAFHSYLLGKLGSLIRSDWFAFVSSRGLESVDLKTYMRYTSILSELIVFIPAVIDFVNIMGKKVNLSRMDQILVAAIIITQPSLILIDHGHFQYNSVMLGFFLFALADIIKGNYIFSAIWFICSVNFKQMALYYAPFIFAYLLSSLFKNYYDIKSGRSVWKVLWSFDIKKFFLLGITVIITNLIILLPFVIFGPYSIKHISNVLHQILLRVFPFERGLFEDKVANFWCTTNIIVKYKEKFTVDQVARLSLVTTLATLIVPCSLVMYKMLFKRSFSGQSISSAKEKALLYGFTVTSWLFYLFSFLVHEKTVLVPLLPSTLLVILNDSEVTPIVQWINNVATFSLWPLLKKESIILQYVATLFLINWLVGNFSIKSTTNFLVPKRSLFWKVIIISTYIAMLLIHLVDACYAPPSKYPDLWVLLNITLSFGCFSLFCAWSMYKLYVLT</sequence>
<evidence type="ECO:0000256" key="2">
    <source>
        <dbReference type="ARBA" id="ARBA00004922"/>
    </source>
</evidence>
<evidence type="ECO:0000313" key="13">
    <source>
        <dbReference type="Proteomes" id="UP000005222"/>
    </source>
</evidence>
<accession>G8YNX4</accession>
<evidence type="ECO:0000256" key="1">
    <source>
        <dbReference type="ARBA" id="ARBA00004477"/>
    </source>
</evidence>
<keyword evidence="7 10" id="KW-0256">Endoplasmic reticulum</keyword>
<organism evidence="12 13">
    <name type="scientific">Pichia sorbitophila (strain ATCC MYA-4447 / BCRC 22081 / CBS 7064 / NBRC 10061 / NRRL Y-12695)</name>
    <name type="common">Hybrid yeast</name>
    <dbReference type="NCBI Taxonomy" id="559304"/>
    <lineage>
        <taxon>Eukaryota</taxon>
        <taxon>Fungi</taxon>
        <taxon>Dikarya</taxon>
        <taxon>Ascomycota</taxon>
        <taxon>Saccharomycotina</taxon>
        <taxon>Pichiomycetes</taxon>
        <taxon>Debaryomycetaceae</taxon>
        <taxon>Millerozyma</taxon>
    </lineage>
</organism>
<evidence type="ECO:0000313" key="12">
    <source>
        <dbReference type="EMBL" id="CCE79642.1"/>
    </source>
</evidence>
<dbReference type="Proteomes" id="UP000005222">
    <property type="component" value="Chromosome E"/>
</dbReference>
<feature type="transmembrane region" description="Helical" evidence="10">
    <location>
        <begin position="199"/>
        <end position="215"/>
    </location>
</feature>
<dbReference type="GO" id="GO:0005789">
    <property type="term" value="C:endoplasmic reticulum membrane"/>
    <property type="evidence" value="ECO:0007669"/>
    <property type="project" value="UniProtKB-SubCell"/>
</dbReference>
<feature type="transmembrane region" description="Helical" evidence="10">
    <location>
        <begin position="373"/>
        <end position="394"/>
    </location>
</feature>
<keyword evidence="8 10" id="KW-1133">Transmembrane helix</keyword>